<accession>T1DTQ6</accession>
<name>T1DTQ6_9PORP</name>
<evidence type="ECO:0000313" key="3">
    <source>
        <dbReference type="Proteomes" id="UP000018031"/>
    </source>
</evidence>
<reference evidence="2 3" key="2">
    <citation type="journal article" date="2013" name="Genome Announc.">
        <title>Draft Genome Sequences of Porphyromonas crevioricanis JCM 15906T and Porphyromonas cansulci JCM 13913T Isolated from a Canine Oral Cavity.</title>
        <authorList>
            <person name="Sakamoto M."/>
            <person name="Tanaka N."/>
            <person name="Shiwa Y."/>
            <person name="Yoshikawa H."/>
            <person name="Ohkuma M."/>
        </authorList>
    </citation>
    <scope>NUCLEOTIDE SEQUENCE [LARGE SCALE GENOMIC DNA]</scope>
    <source>
        <strain evidence="2 3">JCM 15906</strain>
    </source>
</reference>
<comment type="caution">
    <text evidence="2">The sequence shown here is derived from an EMBL/GenBank/DDBJ whole genome shotgun (WGS) entry which is preliminary data.</text>
</comment>
<evidence type="ECO:0000313" key="2">
    <source>
        <dbReference type="EMBL" id="GAD06335.1"/>
    </source>
</evidence>
<reference evidence="3" key="1">
    <citation type="journal article" date="2013" name="Genome">
        <title>Draft Genome Sequences of Porphyromonas crevioricanis JCM 15906T and Porphyromonas cansulci JCM 13913T Isolated from a Canine Oral Cavity.</title>
        <authorList>
            <person name="Sakamoto M."/>
            <person name="Tanaka N."/>
            <person name="Shiwa Y."/>
            <person name="Yoshikawa H."/>
            <person name="Ohkuma M."/>
        </authorList>
    </citation>
    <scope>NUCLEOTIDE SEQUENCE [LARGE SCALE GENOMIC DNA]</scope>
    <source>
        <strain evidence="3">JCM 15906</strain>
    </source>
</reference>
<dbReference type="Proteomes" id="UP000018031">
    <property type="component" value="Unassembled WGS sequence"/>
</dbReference>
<feature type="region of interest" description="Disordered" evidence="1">
    <location>
        <begin position="17"/>
        <end position="39"/>
    </location>
</feature>
<proteinExistence type="predicted"/>
<feature type="compositionally biased region" description="Polar residues" evidence="1">
    <location>
        <begin position="29"/>
        <end position="39"/>
    </location>
</feature>
<sequence length="39" mass="4646">MGEKRKKMSPILSLKKALNNSQKQHKSKQINTMFRQHHI</sequence>
<dbReference type="AlphaFoldDB" id="T1DTQ6"/>
<gene>
    <name evidence="2" type="ORF">PORCRE_2068</name>
</gene>
<dbReference type="EMBL" id="BAOU01000072">
    <property type="protein sequence ID" value="GAD06335.1"/>
    <property type="molecule type" value="Genomic_DNA"/>
</dbReference>
<organism evidence="2 3">
    <name type="scientific">Porphyromonas crevioricanis JCM 15906</name>
    <dbReference type="NCBI Taxonomy" id="1305617"/>
    <lineage>
        <taxon>Bacteria</taxon>
        <taxon>Pseudomonadati</taxon>
        <taxon>Bacteroidota</taxon>
        <taxon>Bacteroidia</taxon>
        <taxon>Bacteroidales</taxon>
        <taxon>Porphyromonadaceae</taxon>
        <taxon>Porphyromonas</taxon>
    </lineage>
</organism>
<evidence type="ECO:0000256" key="1">
    <source>
        <dbReference type="SAM" id="MobiDB-lite"/>
    </source>
</evidence>
<protein>
    <submittedName>
        <fullName evidence="2">Uncharacterized protein</fullName>
    </submittedName>
</protein>